<feature type="domain" description="Right handed beta helix" evidence="1">
    <location>
        <begin position="118"/>
        <end position="277"/>
    </location>
</feature>
<dbReference type="Pfam" id="PF13229">
    <property type="entry name" value="Beta_helix"/>
    <property type="match status" value="1"/>
</dbReference>
<sequence length="438" mass="43679">MTTFTVTTLADVVDARDGRLSLREAVASANASAGADRILFAARLEGGRLALTHGQLTVSDDVSVDGDRDNNGSRVTIDANHHSRILAITGGGDDNAVALTDLTLTRGGSHDSETGGPGGGILLDHGQSLAMNRCTVSDCFGYGAGGGLALLAGSRTAITDSIIRGNAANEPDNFSGDASKGGGIYLAGAMLTMARSTIAGNHSGHDGGGIWASDSTLVLRNSTVAGNAAQEFVSHAGGGIFADGGSTTIMSSTITGNYAANAYGADGGGIRASGRLSLVNSIVAGNFGGYEGERVANDIAGTIASSNGHNIFGTAVSGNVAGDREGVAASLLFAAIDPGTGGGRLAANGGPTPTVALRDAPDNPALGGADPAGSATIDQRGFIRPAPAGSDPDIGSFELRQTTASARFVDGDPPGSGAGEAAWESETHHFHVNSDFIW</sequence>
<evidence type="ECO:0000313" key="3">
    <source>
        <dbReference type="Proteomes" id="UP001375743"/>
    </source>
</evidence>
<dbReference type="InterPro" id="IPR011050">
    <property type="entry name" value="Pectin_lyase_fold/virulence"/>
</dbReference>
<dbReference type="EMBL" id="JBBLZC010000007">
    <property type="protein sequence ID" value="MEK0083312.1"/>
    <property type="molecule type" value="Genomic_DNA"/>
</dbReference>
<dbReference type="NCBIfam" id="NF041518">
    <property type="entry name" value="choice_anch_Q"/>
    <property type="match status" value="1"/>
</dbReference>
<organism evidence="2 3">
    <name type="scientific">Benzoatithermus flavus</name>
    <dbReference type="NCBI Taxonomy" id="3108223"/>
    <lineage>
        <taxon>Bacteria</taxon>
        <taxon>Pseudomonadati</taxon>
        <taxon>Pseudomonadota</taxon>
        <taxon>Alphaproteobacteria</taxon>
        <taxon>Geminicoccales</taxon>
        <taxon>Geminicoccaceae</taxon>
        <taxon>Benzoatithermus</taxon>
    </lineage>
</organism>
<dbReference type="InterPro" id="IPR059226">
    <property type="entry name" value="Choice_anch_Q_dom"/>
</dbReference>
<keyword evidence="3" id="KW-1185">Reference proteome</keyword>
<comment type="caution">
    <text evidence="2">The sequence shown here is derived from an EMBL/GenBank/DDBJ whole genome shotgun (WGS) entry which is preliminary data.</text>
</comment>
<dbReference type="Proteomes" id="UP001375743">
    <property type="component" value="Unassembled WGS sequence"/>
</dbReference>
<reference evidence="2 3" key="1">
    <citation type="submission" date="2024-01" db="EMBL/GenBank/DDBJ databases">
        <title>Multi-omics insights into the function and evolution of sodium benzoate biodegradation pathways in Benzoatithermus flavus gen. nov., sp. nov. from hot spring.</title>
        <authorList>
            <person name="Hu C.-J."/>
            <person name="Li W.-J."/>
        </authorList>
    </citation>
    <scope>NUCLEOTIDE SEQUENCE [LARGE SCALE GENOMIC DNA]</scope>
    <source>
        <strain evidence="2 3">SYSU G07066</strain>
    </source>
</reference>
<accession>A0ABU8XTL8</accession>
<dbReference type="InterPro" id="IPR039448">
    <property type="entry name" value="Beta_helix"/>
</dbReference>
<evidence type="ECO:0000313" key="2">
    <source>
        <dbReference type="EMBL" id="MEK0083312.1"/>
    </source>
</evidence>
<gene>
    <name evidence="2" type="ORF">U1T56_09110</name>
</gene>
<proteinExistence type="predicted"/>
<evidence type="ECO:0000259" key="1">
    <source>
        <dbReference type="Pfam" id="PF13229"/>
    </source>
</evidence>
<protein>
    <submittedName>
        <fullName evidence="2">CSLREA domain-containing protein</fullName>
    </submittedName>
</protein>
<dbReference type="SUPFAM" id="SSF51126">
    <property type="entry name" value="Pectin lyase-like"/>
    <property type="match status" value="1"/>
</dbReference>
<dbReference type="RefSeq" id="WP_418159155.1">
    <property type="nucleotide sequence ID" value="NZ_JBBLZC010000007.1"/>
</dbReference>
<name>A0ABU8XTL8_9PROT</name>